<organism evidence="1 2">
    <name type="scientific">Povalibacter uvarum</name>
    <dbReference type="NCBI Taxonomy" id="732238"/>
    <lineage>
        <taxon>Bacteria</taxon>
        <taxon>Pseudomonadati</taxon>
        <taxon>Pseudomonadota</taxon>
        <taxon>Gammaproteobacteria</taxon>
        <taxon>Steroidobacterales</taxon>
        <taxon>Steroidobacteraceae</taxon>
        <taxon>Povalibacter</taxon>
    </lineage>
</organism>
<dbReference type="EMBL" id="JACHHZ010000004">
    <property type="protein sequence ID" value="MBB6094702.1"/>
    <property type="molecule type" value="Genomic_DNA"/>
</dbReference>
<evidence type="ECO:0008006" key="3">
    <source>
        <dbReference type="Google" id="ProtNLM"/>
    </source>
</evidence>
<dbReference type="Proteomes" id="UP000588068">
    <property type="component" value="Unassembled WGS sequence"/>
</dbReference>
<comment type="caution">
    <text evidence="1">The sequence shown here is derived from an EMBL/GenBank/DDBJ whole genome shotgun (WGS) entry which is preliminary data.</text>
</comment>
<name>A0A841HRP7_9GAMM</name>
<proteinExistence type="predicted"/>
<accession>A0A841HRP7</accession>
<dbReference type="Gene3D" id="3.40.50.2000">
    <property type="entry name" value="Glycogen Phosphorylase B"/>
    <property type="match status" value="1"/>
</dbReference>
<sequence>MARPPGAPKSEGQFVQREPEIKPSAALRILWIARYVPYPADAGAKVYSAKLAESLAGAGNHVRFMGFGSTEAVPAEVRHVDWVEVPGARRSEVAAVFSRLPNAAAVDATSEYRRLLEKQLDEQWDAIVLDGYGTGWALDRCLAYRYGAARSTVLVHVSHNHEAAVWRDMVREARGSLPRRVVLRLNALKVQNLERRVARSVDLLTTITDEDGAALTAPMKSLAPQTITLTPGYAGEAAPVRSIDEWTPRRVAIVGSFHWVMKQENLRRFVELADPVFAANGIQLDIIGDVPEALRGALQSKARVTHFHGFVSDGALSQLLSQARMAIVPELIGGGFKLKLLDYLFGRVPIATLAAAAAGLPRALQAHMIVRSDLESLTAAIVADIDQFDVLNRRQELAFGMARTLFRWQDRGIQLSRAISRIRQERNAGRGEPAAVLKTFSTSTACEMREPQ</sequence>
<keyword evidence="2" id="KW-1185">Reference proteome</keyword>
<dbReference type="SUPFAM" id="SSF53756">
    <property type="entry name" value="UDP-Glycosyltransferase/glycogen phosphorylase"/>
    <property type="match status" value="1"/>
</dbReference>
<reference evidence="1 2" key="1">
    <citation type="submission" date="2020-08" db="EMBL/GenBank/DDBJ databases">
        <title>Genomic Encyclopedia of Type Strains, Phase IV (KMG-IV): sequencing the most valuable type-strain genomes for metagenomic binning, comparative biology and taxonomic classification.</title>
        <authorList>
            <person name="Goeker M."/>
        </authorList>
    </citation>
    <scope>NUCLEOTIDE SEQUENCE [LARGE SCALE GENOMIC DNA]</scope>
    <source>
        <strain evidence="1 2">DSM 26723</strain>
    </source>
</reference>
<protein>
    <recommendedName>
        <fullName evidence="3">Glycosyltransferase subfamily 4-like N-terminal domain-containing protein</fullName>
    </recommendedName>
</protein>
<dbReference type="AlphaFoldDB" id="A0A841HRP7"/>
<evidence type="ECO:0000313" key="1">
    <source>
        <dbReference type="EMBL" id="MBB6094702.1"/>
    </source>
</evidence>
<dbReference type="RefSeq" id="WP_184334105.1">
    <property type="nucleotide sequence ID" value="NZ_JACHHZ010000004.1"/>
</dbReference>
<gene>
    <name evidence="1" type="ORF">HNQ60_003589</name>
</gene>
<evidence type="ECO:0000313" key="2">
    <source>
        <dbReference type="Proteomes" id="UP000588068"/>
    </source>
</evidence>